<organism evidence="1 2">
    <name type="scientific">Rangifer tarandus platyrhynchus</name>
    <name type="common">Svalbard reindeer</name>
    <dbReference type="NCBI Taxonomy" id="3082113"/>
    <lineage>
        <taxon>Eukaryota</taxon>
        <taxon>Metazoa</taxon>
        <taxon>Chordata</taxon>
        <taxon>Craniata</taxon>
        <taxon>Vertebrata</taxon>
        <taxon>Euteleostomi</taxon>
        <taxon>Mammalia</taxon>
        <taxon>Eutheria</taxon>
        <taxon>Laurasiatheria</taxon>
        <taxon>Artiodactyla</taxon>
        <taxon>Ruminantia</taxon>
        <taxon>Pecora</taxon>
        <taxon>Cervidae</taxon>
        <taxon>Odocoileinae</taxon>
        <taxon>Rangifer</taxon>
    </lineage>
</organism>
<evidence type="ECO:0000313" key="1">
    <source>
        <dbReference type="EMBL" id="CAN0544586.1"/>
    </source>
</evidence>
<name>A0AC60A2G7_RANTA</name>
<reference evidence="1" key="2">
    <citation type="submission" date="2025-03" db="EMBL/GenBank/DDBJ databases">
        <authorList>
            <consortium name="ELIXIR-Norway"/>
            <consortium name="Elixir Norway"/>
        </authorList>
    </citation>
    <scope>NUCLEOTIDE SEQUENCE</scope>
</reference>
<dbReference type="EMBL" id="OX596090">
    <property type="protein sequence ID" value="CAN0544586.1"/>
    <property type="molecule type" value="Genomic_DNA"/>
</dbReference>
<accession>A0AC60A2G7</accession>
<protein>
    <submittedName>
        <fullName evidence="1">Uncharacterized protein</fullName>
    </submittedName>
</protein>
<sequence length="96" mass="9824">MKASRQAFHPATGQVSADAWSPARCHSAAASPTSPGITQASSAAASRARPKACLRLGHAAWLYGVSSALTAPAAGVCDLVELVLYPLSLCLGFCRI</sequence>
<proteinExistence type="predicted"/>
<evidence type="ECO:0000313" key="2">
    <source>
        <dbReference type="Proteomes" id="UP001162501"/>
    </source>
</evidence>
<gene>
    <name evidence="1" type="ORF">MRATA1EN22A_LOCUS25842</name>
</gene>
<dbReference type="Proteomes" id="UP001162501">
    <property type="component" value="Chromosome 6"/>
</dbReference>
<reference evidence="1" key="1">
    <citation type="submission" date="2023-05" db="EMBL/GenBank/DDBJ databases">
        <authorList>
            <consortium name="ELIXIR-Norway"/>
        </authorList>
    </citation>
    <scope>NUCLEOTIDE SEQUENCE</scope>
</reference>